<sequence>MNPSPHRVKKKKIPLSQQGARPPKTANHSLTLLILFFLQLVSDLAVQFYGTNLATLGHSHTKGFAFLSFLSPLLIVVAPIRTRILHLRAPAFALFAGLALCSFRAAAPFLNKESGRFLFDVLGIFSFWIYLPCRMAASTLPWSNFKTKRPRLCCSRALSIALAIIITFRTIARTLDSSIAPHSAYRSSLERILAALLAGAGVILLFVDYLFGDRTQKTKQGKLGTASRALEEFSNDNQQQSSNSTQILSPPSPQHPLEVAYVSGASSEQVRGQEEEQQPSLGTSKVTEEPQVRRKWKIKRTLHRWVLCSWYATAISCSFLFGFQVFDSPATLARFLDVHSDLRFFALLTCMMFIMFSIFAISSYLFRISFVVKHPRVFFSGCFMFAVLFILSWFFILFPSLSYDAENAVQREWNSTQIFFAVFMLVLTPVFFANISLAEYLLYYLQPSIRSLALGFSIANLIVLAFLAHSAVFIVPSLTPEKYSLLKYCIVLLSLALTPILVRGIQCLFYPKWICSRLRTLRYEPKELLLTSVLLFVLLILNVVFLIRMGSNAMHKADATISLEANGLNPPLRVMTYNIQMGFDRRGEMNWEELVDIIKAEDPDILGLQESATYELRKGNADIVGWLASRTNFPYYYAGAKGIFSSVIGLALLSKYPLVGLQTNFLEGNGPWDVFIQGEILLLNGKSVKLYVIHPCCTQEEITHQLEQISNQLGEKPTTQQLRFIMGDFNMVSNNTGLDSLRRIGFRDSFFDVFDASALSTFATNLEMDKRIDMVWLDSTLRAQSAKIVGLSDCSICSDKACQGTKFRQPCVDCIKCSASDHLPVVVELH</sequence>
<feature type="domain" description="Endonuclease/exonuclease/phosphatase" evidence="3">
    <location>
        <begin position="575"/>
        <end position="822"/>
    </location>
</feature>
<dbReference type="GO" id="GO:0016020">
    <property type="term" value="C:membrane"/>
    <property type="evidence" value="ECO:0007669"/>
    <property type="project" value="GOC"/>
</dbReference>
<feature type="transmembrane region" description="Helical" evidence="2">
    <location>
        <begin position="418"/>
        <end position="445"/>
    </location>
</feature>
<dbReference type="GO" id="GO:0005783">
    <property type="term" value="C:endoplasmic reticulum"/>
    <property type="evidence" value="ECO:0007669"/>
    <property type="project" value="TreeGrafter"/>
</dbReference>
<dbReference type="InterPro" id="IPR036691">
    <property type="entry name" value="Endo/exonu/phosph_ase_sf"/>
</dbReference>
<dbReference type="GO" id="GO:0006506">
    <property type="term" value="P:GPI anchor biosynthetic process"/>
    <property type="evidence" value="ECO:0007669"/>
    <property type="project" value="TreeGrafter"/>
</dbReference>
<feature type="transmembrane region" description="Helical" evidence="2">
    <location>
        <begin position="192"/>
        <end position="211"/>
    </location>
</feature>
<feature type="transmembrane region" description="Helical" evidence="2">
    <location>
        <begin position="485"/>
        <end position="508"/>
    </location>
</feature>
<dbReference type="PANTHER" id="PTHR14859:SF1">
    <property type="entry name" value="PGAP2-INTERACTING PROTEIN"/>
    <property type="match status" value="1"/>
</dbReference>
<dbReference type="PANTHER" id="PTHR14859">
    <property type="entry name" value="CALCOFLUOR WHITE HYPERSENSITIVE PROTEIN PRECURSOR"/>
    <property type="match status" value="1"/>
</dbReference>
<feature type="transmembrane region" description="Helical" evidence="2">
    <location>
        <begin position="528"/>
        <end position="547"/>
    </location>
</feature>
<gene>
    <name evidence="4" type="ORF">GAYE_PCTG14G0551</name>
</gene>
<feature type="compositionally biased region" description="Basic residues" evidence="1">
    <location>
        <begin position="1"/>
        <end position="13"/>
    </location>
</feature>
<evidence type="ECO:0000313" key="5">
    <source>
        <dbReference type="Proteomes" id="UP001300502"/>
    </source>
</evidence>
<dbReference type="EMBL" id="JANCYU010000007">
    <property type="protein sequence ID" value="KAK4522661.1"/>
    <property type="molecule type" value="Genomic_DNA"/>
</dbReference>
<evidence type="ECO:0000259" key="3">
    <source>
        <dbReference type="Pfam" id="PF03372"/>
    </source>
</evidence>
<feature type="transmembrane region" description="Helical" evidence="2">
    <location>
        <begin position="30"/>
        <end position="50"/>
    </location>
</feature>
<protein>
    <recommendedName>
        <fullName evidence="3">Endonuclease/exonuclease/phosphatase domain-containing protein</fullName>
    </recommendedName>
</protein>
<evidence type="ECO:0000256" key="1">
    <source>
        <dbReference type="SAM" id="MobiDB-lite"/>
    </source>
</evidence>
<accession>A0AAV9I2T7</accession>
<comment type="caution">
    <text evidence="4">The sequence shown here is derived from an EMBL/GenBank/DDBJ whole genome shotgun (WGS) entry which is preliminary data.</text>
</comment>
<reference evidence="4 5" key="1">
    <citation type="submission" date="2022-07" db="EMBL/GenBank/DDBJ databases">
        <title>Genome-wide signatures of adaptation to extreme environments.</title>
        <authorList>
            <person name="Cho C.H."/>
            <person name="Yoon H.S."/>
        </authorList>
    </citation>
    <scope>NUCLEOTIDE SEQUENCE [LARGE SCALE GENOMIC DNA]</scope>
    <source>
        <strain evidence="4 5">108.79 E11</strain>
    </source>
</reference>
<dbReference type="Proteomes" id="UP001300502">
    <property type="component" value="Unassembled WGS sequence"/>
</dbReference>
<evidence type="ECO:0000313" key="4">
    <source>
        <dbReference type="EMBL" id="KAK4522661.1"/>
    </source>
</evidence>
<keyword evidence="2" id="KW-1133">Transmembrane helix</keyword>
<name>A0AAV9I2T7_9RHOD</name>
<proteinExistence type="predicted"/>
<feature type="transmembrane region" description="Helical" evidence="2">
    <location>
        <begin position="378"/>
        <end position="398"/>
    </location>
</feature>
<dbReference type="Pfam" id="PF03372">
    <property type="entry name" value="Exo_endo_phos"/>
    <property type="match status" value="1"/>
</dbReference>
<keyword evidence="2" id="KW-0472">Membrane</keyword>
<feature type="transmembrane region" description="Helical" evidence="2">
    <location>
        <begin position="62"/>
        <end position="80"/>
    </location>
</feature>
<dbReference type="Gene3D" id="3.60.10.10">
    <property type="entry name" value="Endonuclease/exonuclease/phosphatase"/>
    <property type="match status" value="1"/>
</dbReference>
<feature type="transmembrane region" description="Helical" evidence="2">
    <location>
        <begin position="116"/>
        <end position="133"/>
    </location>
</feature>
<dbReference type="GO" id="GO:0003824">
    <property type="term" value="F:catalytic activity"/>
    <property type="evidence" value="ECO:0007669"/>
    <property type="project" value="InterPro"/>
</dbReference>
<feature type="transmembrane region" description="Helical" evidence="2">
    <location>
        <begin position="153"/>
        <end position="172"/>
    </location>
</feature>
<organism evidence="4 5">
    <name type="scientific">Galdieria yellowstonensis</name>
    <dbReference type="NCBI Taxonomy" id="3028027"/>
    <lineage>
        <taxon>Eukaryota</taxon>
        <taxon>Rhodophyta</taxon>
        <taxon>Bangiophyceae</taxon>
        <taxon>Galdieriales</taxon>
        <taxon>Galdieriaceae</taxon>
        <taxon>Galdieria</taxon>
    </lineage>
</organism>
<feature type="transmembrane region" description="Helical" evidence="2">
    <location>
        <begin position="452"/>
        <end position="473"/>
    </location>
</feature>
<dbReference type="InterPro" id="IPR051916">
    <property type="entry name" value="GPI-anchor_lipid_remodeler"/>
</dbReference>
<feature type="transmembrane region" description="Helical" evidence="2">
    <location>
        <begin position="344"/>
        <end position="366"/>
    </location>
</feature>
<keyword evidence="2" id="KW-0812">Transmembrane</keyword>
<dbReference type="AlphaFoldDB" id="A0AAV9I2T7"/>
<feature type="region of interest" description="Disordered" evidence="1">
    <location>
        <begin position="1"/>
        <end position="23"/>
    </location>
</feature>
<feature type="transmembrane region" description="Helical" evidence="2">
    <location>
        <begin position="92"/>
        <end position="110"/>
    </location>
</feature>
<evidence type="ECO:0000256" key="2">
    <source>
        <dbReference type="SAM" id="Phobius"/>
    </source>
</evidence>
<dbReference type="InterPro" id="IPR005135">
    <property type="entry name" value="Endo/exonuclease/phosphatase"/>
</dbReference>
<feature type="transmembrane region" description="Helical" evidence="2">
    <location>
        <begin position="302"/>
        <end position="324"/>
    </location>
</feature>
<keyword evidence="5" id="KW-1185">Reference proteome</keyword>
<dbReference type="SUPFAM" id="SSF56219">
    <property type="entry name" value="DNase I-like"/>
    <property type="match status" value="1"/>
</dbReference>